<comment type="caution">
    <text evidence="1">The sequence shown here is derived from an EMBL/GenBank/DDBJ whole genome shotgun (WGS) entry which is preliminary data.</text>
</comment>
<dbReference type="RefSeq" id="WP_255973581.1">
    <property type="nucleotide sequence ID" value="NZ_JANFQF010000026.1"/>
</dbReference>
<keyword evidence="2" id="KW-1185">Reference proteome</keyword>
<dbReference type="EMBL" id="JANFQF010000026">
    <property type="protein sequence ID" value="MCQ4122221.1"/>
    <property type="molecule type" value="Genomic_DNA"/>
</dbReference>
<reference evidence="1 2" key="1">
    <citation type="submission" date="2022-07" db="EMBL/GenBank/DDBJ databases">
        <title>Degradation activity of malathion, p-nitrophenol and potential low-temperature adaptation strategy of Rhodococcus sp. FXJ9.536.</title>
        <authorList>
            <person name="Huang J."/>
            <person name="Huang Y."/>
        </authorList>
    </citation>
    <scope>NUCLEOTIDE SEQUENCE [LARGE SCALE GENOMIC DNA]</scope>
    <source>
        <strain evidence="1 2">FXJ9.536</strain>
    </source>
</reference>
<proteinExistence type="predicted"/>
<dbReference type="Proteomes" id="UP001524501">
    <property type="component" value="Unassembled WGS sequence"/>
</dbReference>
<evidence type="ECO:0000313" key="2">
    <source>
        <dbReference type="Proteomes" id="UP001524501"/>
    </source>
</evidence>
<evidence type="ECO:0008006" key="3">
    <source>
        <dbReference type="Google" id="ProtNLM"/>
    </source>
</evidence>
<dbReference type="InterPro" id="IPR029058">
    <property type="entry name" value="AB_hydrolase_fold"/>
</dbReference>
<organism evidence="1 2">
    <name type="scientific">Rhodococcus tibetensis</name>
    <dbReference type="NCBI Taxonomy" id="2965064"/>
    <lineage>
        <taxon>Bacteria</taxon>
        <taxon>Bacillati</taxon>
        <taxon>Actinomycetota</taxon>
        <taxon>Actinomycetes</taxon>
        <taxon>Mycobacteriales</taxon>
        <taxon>Nocardiaceae</taxon>
        <taxon>Rhodococcus</taxon>
    </lineage>
</organism>
<protein>
    <recommendedName>
        <fullName evidence="3">Haloalkane dehalogenase</fullName>
    </recommendedName>
</protein>
<dbReference type="SUPFAM" id="SSF53474">
    <property type="entry name" value="alpha/beta-Hydrolases"/>
    <property type="match status" value="1"/>
</dbReference>
<gene>
    <name evidence="1" type="ORF">NOF53_24175</name>
</gene>
<name>A0ABT1QIW5_9NOCA</name>
<dbReference type="Gene3D" id="3.40.50.1820">
    <property type="entry name" value="alpha/beta hydrolase"/>
    <property type="match status" value="1"/>
</dbReference>
<evidence type="ECO:0000313" key="1">
    <source>
        <dbReference type="EMBL" id="MCQ4122221.1"/>
    </source>
</evidence>
<sequence>MQRRILERNLLVEQFLLGKAGPALTAAEADHYRMVQPTAEARRALAVMPEQILSARPLLERLEHDVPALLGDKPTLAVWGMRDMVFRPKTCLPRIRAAFTDLDVVELPQAKHFIQEDAPDQNTAAIIARFL</sequence>
<accession>A0ABT1QIW5</accession>